<keyword evidence="1" id="KW-0732">Signal</keyword>
<dbReference type="RefSeq" id="XP_020435263.1">
    <property type="nucleotide sequence ID" value="XM_020574849.1"/>
</dbReference>
<proteinExistence type="predicted"/>
<reference evidence="2 3" key="1">
    <citation type="journal article" date="2011" name="Genome Res.">
        <title>Phylogeny-wide analysis of social amoeba genomes highlights ancient origins for complex intercellular communication.</title>
        <authorList>
            <person name="Heidel A.J."/>
            <person name="Lawal H.M."/>
            <person name="Felder M."/>
            <person name="Schilde C."/>
            <person name="Helps N.R."/>
            <person name="Tunggal B."/>
            <person name="Rivero F."/>
            <person name="John U."/>
            <person name="Schleicher M."/>
            <person name="Eichinger L."/>
            <person name="Platzer M."/>
            <person name="Noegel A.A."/>
            <person name="Schaap P."/>
            <person name="Gloeckner G."/>
        </authorList>
    </citation>
    <scope>NUCLEOTIDE SEQUENCE [LARGE SCALE GENOMIC DNA]</scope>
    <source>
        <strain evidence="3">ATCC 26659 / Pp 5 / PN500</strain>
    </source>
</reference>
<accession>D3B5J8</accession>
<feature type="chain" id="PRO_5003041363" evidence="1">
    <location>
        <begin position="24"/>
        <end position="86"/>
    </location>
</feature>
<evidence type="ECO:0000313" key="3">
    <source>
        <dbReference type="Proteomes" id="UP000001396"/>
    </source>
</evidence>
<evidence type="ECO:0000313" key="2">
    <source>
        <dbReference type="EMBL" id="EFA83146.1"/>
    </source>
</evidence>
<dbReference type="GeneID" id="31359423"/>
<comment type="caution">
    <text evidence="2">The sequence shown here is derived from an EMBL/GenBank/DDBJ whole genome shotgun (WGS) entry which is preliminary data.</text>
</comment>
<name>D3B5J8_HETP5</name>
<dbReference type="InParanoid" id="D3B5J8"/>
<feature type="signal peptide" evidence="1">
    <location>
        <begin position="1"/>
        <end position="23"/>
    </location>
</feature>
<gene>
    <name evidence="2" type="ORF">PPL_03936</name>
</gene>
<dbReference type="EMBL" id="ADBJ01000017">
    <property type="protein sequence ID" value="EFA83146.1"/>
    <property type="molecule type" value="Genomic_DNA"/>
</dbReference>
<evidence type="ECO:0000256" key="1">
    <source>
        <dbReference type="SAM" id="SignalP"/>
    </source>
</evidence>
<keyword evidence="3" id="KW-1185">Reference proteome</keyword>
<protein>
    <submittedName>
        <fullName evidence="2">Uncharacterized protein</fullName>
    </submittedName>
</protein>
<organism evidence="2 3">
    <name type="scientific">Heterostelium pallidum (strain ATCC 26659 / Pp 5 / PN500)</name>
    <name type="common">Cellular slime mold</name>
    <name type="synonym">Polysphondylium pallidum</name>
    <dbReference type="NCBI Taxonomy" id="670386"/>
    <lineage>
        <taxon>Eukaryota</taxon>
        <taxon>Amoebozoa</taxon>
        <taxon>Evosea</taxon>
        <taxon>Eumycetozoa</taxon>
        <taxon>Dictyostelia</taxon>
        <taxon>Acytosteliales</taxon>
        <taxon>Acytosteliaceae</taxon>
        <taxon>Heterostelium</taxon>
    </lineage>
</organism>
<sequence>MQSITTFLLLPLLSFASHSLCFAYHSTLPLHLPETNESIKPISSLYKLLPSATTSLTTTTTISSSSTTTTAVATEYAAAPLTYLLT</sequence>
<dbReference type="AlphaFoldDB" id="D3B5J8"/>
<dbReference type="Proteomes" id="UP000001396">
    <property type="component" value="Unassembled WGS sequence"/>
</dbReference>